<proteinExistence type="predicted"/>
<dbReference type="InterPro" id="IPR056672">
    <property type="entry name" value="DUF7770"/>
</dbReference>
<organism evidence="2 3">
    <name type="scientific">Blastomyces silverae</name>
    <dbReference type="NCBI Taxonomy" id="2060906"/>
    <lineage>
        <taxon>Eukaryota</taxon>
        <taxon>Fungi</taxon>
        <taxon>Dikarya</taxon>
        <taxon>Ascomycota</taxon>
        <taxon>Pezizomycotina</taxon>
        <taxon>Eurotiomycetes</taxon>
        <taxon>Eurotiomycetidae</taxon>
        <taxon>Onygenales</taxon>
        <taxon>Ajellomycetaceae</taxon>
        <taxon>Blastomyces</taxon>
    </lineage>
</organism>
<dbReference type="STRING" id="2060906.A0A0H1BHU9"/>
<name>A0A0H1BHU9_9EURO</name>
<evidence type="ECO:0000313" key="2">
    <source>
        <dbReference type="EMBL" id="KLJ11089.1"/>
    </source>
</evidence>
<comment type="caution">
    <text evidence="2">The sequence shown here is derived from an EMBL/GenBank/DDBJ whole genome shotgun (WGS) entry which is preliminary data.</text>
</comment>
<dbReference type="EMBL" id="LDEV01001752">
    <property type="protein sequence ID" value="KLJ11089.1"/>
    <property type="molecule type" value="Genomic_DNA"/>
</dbReference>
<accession>A0A0H1BHU9</accession>
<gene>
    <name evidence="2" type="ORF">EMPG_13609</name>
</gene>
<dbReference type="Proteomes" id="UP000053573">
    <property type="component" value="Unassembled WGS sequence"/>
</dbReference>
<evidence type="ECO:0000313" key="3">
    <source>
        <dbReference type="Proteomes" id="UP000053573"/>
    </source>
</evidence>
<keyword evidence="3" id="KW-1185">Reference proteome</keyword>
<sequence>MDFISVVQRLVGVPGRARVVAQVRVVVHTTGKASPTTSDNHWSIYLILQGNADSPQESVRANMTSDLPHLTGKLVWRSHSFIRPSSALAHWDFETAPVLAKGISRPIQVNDIAALIYTKGRHKYIMSGGGSGCRFWVLTILRDLAQNNYISLPENGLKDIEDCLQYQYHTDREPRKINWIEGTFLE</sequence>
<protein>
    <recommendedName>
        <fullName evidence="1">DUF7770 domain-containing protein</fullName>
    </recommendedName>
</protein>
<feature type="domain" description="DUF7770" evidence="1">
    <location>
        <begin position="23"/>
        <end position="185"/>
    </location>
</feature>
<dbReference type="AlphaFoldDB" id="A0A0H1BHU9"/>
<evidence type="ECO:0000259" key="1">
    <source>
        <dbReference type="Pfam" id="PF24968"/>
    </source>
</evidence>
<dbReference type="Pfam" id="PF24968">
    <property type="entry name" value="DUF7770"/>
    <property type="match status" value="1"/>
</dbReference>
<dbReference type="OrthoDB" id="4184162at2759"/>
<reference evidence="3" key="1">
    <citation type="journal article" date="2015" name="PLoS Genet.">
        <title>The dynamic genome and transcriptome of the human fungal pathogen Blastomyces and close relative Emmonsia.</title>
        <authorList>
            <person name="Munoz J.F."/>
            <person name="Gauthier G.M."/>
            <person name="Desjardins C.A."/>
            <person name="Gallo J.E."/>
            <person name="Holder J."/>
            <person name="Sullivan T.D."/>
            <person name="Marty A.J."/>
            <person name="Carmen J.C."/>
            <person name="Chen Z."/>
            <person name="Ding L."/>
            <person name="Gujja S."/>
            <person name="Magrini V."/>
            <person name="Misas E."/>
            <person name="Mitreva M."/>
            <person name="Priest M."/>
            <person name="Saif S."/>
            <person name="Whiston E.A."/>
            <person name="Young S."/>
            <person name="Zeng Q."/>
            <person name="Goldman W.E."/>
            <person name="Mardis E.R."/>
            <person name="Taylor J.W."/>
            <person name="McEwen J.G."/>
            <person name="Clay O.K."/>
            <person name="Klein B.S."/>
            <person name="Cuomo C.A."/>
        </authorList>
    </citation>
    <scope>NUCLEOTIDE SEQUENCE [LARGE SCALE GENOMIC DNA]</scope>
    <source>
        <strain evidence="3">UAMH 139</strain>
    </source>
</reference>